<feature type="transmembrane region" description="Helical" evidence="8">
    <location>
        <begin position="401"/>
        <end position="422"/>
    </location>
</feature>
<dbReference type="RefSeq" id="XP_064851848.1">
    <property type="nucleotide sequence ID" value="XM_064995776.1"/>
</dbReference>
<dbReference type="AlphaFoldDB" id="A0AAV5QJ33"/>
<feature type="transmembrane region" description="Helical" evidence="8">
    <location>
        <begin position="466"/>
        <end position="487"/>
    </location>
</feature>
<evidence type="ECO:0000256" key="5">
    <source>
        <dbReference type="ARBA" id="ARBA00022989"/>
    </source>
</evidence>
<feature type="transmembrane region" description="Helical" evidence="8">
    <location>
        <begin position="183"/>
        <end position="203"/>
    </location>
</feature>
<feature type="transmembrane region" description="Helical" evidence="8">
    <location>
        <begin position="215"/>
        <end position="238"/>
    </location>
</feature>
<dbReference type="InterPro" id="IPR005828">
    <property type="entry name" value="MFS_sugar_transport-like"/>
</dbReference>
<dbReference type="GO" id="GO:0015798">
    <property type="term" value="P:myo-inositol transport"/>
    <property type="evidence" value="ECO:0007669"/>
    <property type="project" value="UniProtKB-ARBA"/>
</dbReference>
<dbReference type="InterPro" id="IPR050814">
    <property type="entry name" value="Myo-inositol_Transporter"/>
</dbReference>
<dbReference type="SUPFAM" id="SSF103473">
    <property type="entry name" value="MFS general substrate transporter"/>
    <property type="match status" value="1"/>
</dbReference>
<feature type="transmembrane region" description="Helical" evidence="8">
    <location>
        <begin position="130"/>
        <end position="150"/>
    </location>
</feature>
<dbReference type="Gene3D" id="1.20.1250.20">
    <property type="entry name" value="MFS general substrate transporter like domains"/>
    <property type="match status" value="1"/>
</dbReference>
<comment type="subcellular location">
    <subcellularLocation>
        <location evidence="1">Membrane</location>
        <topology evidence="1">Multi-pass membrane protein</topology>
    </subcellularLocation>
</comment>
<evidence type="ECO:0000256" key="2">
    <source>
        <dbReference type="ARBA" id="ARBA00010992"/>
    </source>
</evidence>
<keyword evidence="11" id="KW-1185">Reference proteome</keyword>
<organism evidence="10 11">
    <name type="scientific">Saccharomycopsis crataegensis</name>
    <dbReference type="NCBI Taxonomy" id="43959"/>
    <lineage>
        <taxon>Eukaryota</taxon>
        <taxon>Fungi</taxon>
        <taxon>Dikarya</taxon>
        <taxon>Ascomycota</taxon>
        <taxon>Saccharomycotina</taxon>
        <taxon>Saccharomycetes</taxon>
        <taxon>Saccharomycopsidaceae</taxon>
        <taxon>Saccharomycopsis</taxon>
    </lineage>
</organism>
<dbReference type="InterPro" id="IPR003663">
    <property type="entry name" value="Sugar/inositol_transpt"/>
</dbReference>
<reference evidence="10 11" key="1">
    <citation type="journal article" date="2023" name="Elife">
        <title>Identification of key yeast species and microbe-microbe interactions impacting larval growth of Drosophila in the wild.</title>
        <authorList>
            <person name="Mure A."/>
            <person name="Sugiura Y."/>
            <person name="Maeda R."/>
            <person name="Honda K."/>
            <person name="Sakurai N."/>
            <person name="Takahashi Y."/>
            <person name="Watada M."/>
            <person name="Katoh T."/>
            <person name="Gotoh A."/>
            <person name="Gotoh Y."/>
            <person name="Taniguchi I."/>
            <person name="Nakamura K."/>
            <person name="Hayashi T."/>
            <person name="Katayama T."/>
            <person name="Uemura T."/>
            <person name="Hattori Y."/>
        </authorList>
    </citation>
    <scope>NUCLEOTIDE SEQUENCE [LARGE SCALE GENOMIC DNA]</scope>
    <source>
        <strain evidence="10 11">SC-9</strain>
    </source>
</reference>
<evidence type="ECO:0000256" key="6">
    <source>
        <dbReference type="ARBA" id="ARBA00023136"/>
    </source>
</evidence>
<keyword evidence="5 8" id="KW-1133">Transmembrane helix</keyword>
<feature type="transmembrane region" description="Helical" evidence="8">
    <location>
        <begin position="434"/>
        <end position="454"/>
    </location>
</feature>
<proteinExistence type="inferred from homology"/>
<dbReference type="InterPro" id="IPR036259">
    <property type="entry name" value="MFS_trans_sf"/>
</dbReference>
<dbReference type="GO" id="GO:0015791">
    <property type="term" value="P:polyol transmembrane transport"/>
    <property type="evidence" value="ECO:0007669"/>
    <property type="project" value="UniProtKB-ARBA"/>
</dbReference>
<evidence type="ECO:0000256" key="3">
    <source>
        <dbReference type="ARBA" id="ARBA00022448"/>
    </source>
</evidence>
<keyword evidence="3 7" id="KW-0813">Transport</keyword>
<gene>
    <name evidence="10" type="ORF">DASC09_021730</name>
</gene>
<dbReference type="FunFam" id="1.20.1250.20:FF:000134">
    <property type="entry name" value="MFS sugar transporter protein"/>
    <property type="match status" value="1"/>
</dbReference>
<dbReference type="GO" id="GO:0022857">
    <property type="term" value="F:transmembrane transporter activity"/>
    <property type="evidence" value="ECO:0007669"/>
    <property type="project" value="InterPro"/>
</dbReference>
<feature type="transmembrane region" description="Helical" evidence="8">
    <location>
        <begin position="499"/>
        <end position="520"/>
    </location>
</feature>
<evidence type="ECO:0000256" key="7">
    <source>
        <dbReference type="RuleBase" id="RU003346"/>
    </source>
</evidence>
<comment type="caution">
    <text evidence="10">The sequence shown here is derived from an EMBL/GenBank/DDBJ whole genome shotgun (WGS) entry which is preliminary data.</text>
</comment>
<feature type="domain" description="Major facilitator superfamily (MFS) profile" evidence="9">
    <location>
        <begin position="92"/>
        <end position="523"/>
    </location>
</feature>
<dbReference type="InterPro" id="IPR020846">
    <property type="entry name" value="MFS_dom"/>
</dbReference>
<evidence type="ECO:0000256" key="1">
    <source>
        <dbReference type="ARBA" id="ARBA00004141"/>
    </source>
</evidence>
<keyword evidence="4 8" id="KW-0812">Transmembrane</keyword>
<dbReference type="Pfam" id="PF00083">
    <property type="entry name" value="Sugar_tr"/>
    <property type="match status" value="1"/>
</dbReference>
<evidence type="ECO:0000313" key="11">
    <source>
        <dbReference type="Proteomes" id="UP001360560"/>
    </source>
</evidence>
<dbReference type="PROSITE" id="PS50850">
    <property type="entry name" value="MFS"/>
    <property type="match status" value="1"/>
</dbReference>
<feature type="transmembrane region" description="Helical" evidence="8">
    <location>
        <begin position="373"/>
        <end position="394"/>
    </location>
</feature>
<sequence>MSCDEQKQTVVESEIQSEKSAYSGHTEVKYDQAEKIANVERFEGIDFDAEFEKLEALQVAAVNAPRTWWDHLVFGTNKEIIFKNRRHMTWMLGFFASMGGMLSGVDQSLISGANVSLVPDLSLTDHEQSLVSSLVPVGAILGSLIVSPLNQKIGRRICIMVACIMYTIGGLLCAFTPNVHGLYAGRIFIGVGIGLESVIPAYVGECAPADIRGNLVSLYQFNIALGEVFGYAIAAIFYEVHDAWRFILGSSLVFSTLLFIGMIFLPESPRYLVVTREKVGHGWRIWKILRDVDDIHNKMEFLDMLQSAEQAKLDDGTKKRFEVLDFIKNARARRSIIYANIIIFLGQFTGINGLLYYLSTVMHAIGFDTKNSVFMSLVGGGSLLIGTIPAILWMDKCGRRFWANFCLPWFFIGLVLVGIGYLLPTTTAASKGLYLTGVILYMIFFGSYSTLTWVTPAEVFPTYLRSYGTTITSTMLYLWSFIITYNFSSMFDKMTKTGLTLGFYGGIAVLGFIYQIMFVVETKGKSLEEVDDVFSKPTSFIIKQNLRSTREDVRDILSGNFKNVMYGKNVHY</sequence>
<feature type="transmembrane region" description="Helical" evidence="8">
    <location>
        <begin position="244"/>
        <end position="265"/>
    </location>
</feature>
<evidence type="ECO:0000313" key="10">
    <source>
        <dbReference type="EMBL" id="GMM34848.1"/>
    </source>
</evidence>
<keyword evidence="6 8" id="KW-0472">Membrane</keyword>
<evidence type="ECO:0000256" key="4">
    <source>
        <dbReference type="ARBA" id="ARBA00022692"/>
    </source>
</evidence>
<evidence type="ECO:0000256" key="8">
    <source>
        <dbReference type="SAM" id="Phobius"/>
    </source>
</evidence>
<protein>
    <recommendedName>
        <fullName evidence="9">Major facilitator superfamily (MFS) profile domain-containing protein</fullName>
    </recommendedName>
</protein>
<dbReference type="EMBL" id="BTFZ01000004">
    <property type="protein sequence ID" value="GMM34848.1"/>
    <property type="molecule type" value="Genomic_DNA"/>
</dbReference>
<feature type="transmembrane region" description="Helical" evidence="8">
    <location>
        <begin position="157"/>
        <end position="177"/>
    </location>
</feature>
<dbReference type="PRINTS" id="PR00171">
    <property type="entry name" value="SUGRTRNSPORT"/>
</dbReference>
<dbReference type="PANTHER" id="PTHR48020">
    <property type="entry name" value="PROTON MYO-INOSITOL COTRANSPORTER"/>
    <property type="match status" value="1"/>
</dbReference>
<dbReference type="Proteomes" id="UP001360560">
    <property type="component" value="Unassembled WGS sequence"/>
</dbReference>
<dbReference type="GO" id="GO:0016020">
    <property type="term" value="C:membrane"/>
    <property type="evidence" value="ECO:0007669"/>
    <property type="project" value="UniProtKB-SubCell"/>
</dbReference>
<feature type="transmembrane region" description="Helical" evidence="8">
    <location>
        <begin position="336"/>
        <end position="358"/>
    </location>
</feature>
<comment type="similarity">
    <text evidence="2 7">Belongs to the major facilitator superfamily. Sugar transporter (TC 2.A.1.1) family.</text>
</comment>
<evidence type="ECO:0000259" key="9">
    <source>
        <dbReference type="PROSITE" id="PS50850"/>
    </source>
</evidence>
<dbReference type="GeneID" id="90072827"/>
<feature type="transmembrane region" description="Helical" evidence="8">
    <location>
        <begin position="88"/>
        <end position="110"/>
    </location>
</feature>
<accession>A0AAV5QJ33</accession>
<name>A0AAV5QJ33_9ASCO</name>
<dbReference type="PANTHER" id="PTHR48020:SF9">
    <property type="entry name" value="MAJOR FACILITATOR SUPERFAMILY (MFS) PROFILE DOMAIN-CONTAINING PROTEIN"/>
    <property type="match status" value="1"/>
</dbReference>
<dbReference type="NCBIfam" id="TIGR00879">
    <property type="entry name" value="SP"/>
    <property type="match status" value="1"/>
</dbReference>